<accession>A0A9P7AEW4</accession>
<organism evidence="2 3">
    <name type="scientific">Suillus plorans</name>
    <dbReference type="NCBI Taxonomy" id="116603"/>
    <lineage>
        <taxon>Eukaryota</taxon>
        <taxon>Fungi</taxon>
        <taxon>Dikarya</taxon>
        <taxon>Basidiomycota</taxon>
        <taxon>Agaricomycotina</taxon>
        <taxon>Agaricomycetes</taxon>
        <taxon>Agaricomycetidae</taxon>
        <taxon>Boletales</taxon>
        <taxon>Suillineae</taxon>
        <taxon>Suillaceae</taxon>
        <taxon>Suillus</taxon>
    </lineage>
</organism>
<reference evidence="2" key="1">
    <citation type="journal article" date="2020" name="New Phytol.">
        <title>Comparative genomics reveals dynamic genome evolution in host specialist ectomycorrhizal fungi.</title>
        <authorList>
            <person name="Lofgren L.A."/>
            <person name="Nguyen N.H."/>
            <person name="Vilgalys R."/>
            <person name="Ruytinx J."/>
            <person name="Liao H.L."/>
            <person name="Branco S."/>
            <person name="Kuo A."/>
            <person name="LaButti K."/>
            <person name="Lipzen A."/>
            <person name="Andreopoulos W."/>
            <person name="Pangilinan J."/>
            <person name="Riley R."/>
            <person name="Hundley H."/>
            <person name="Na H."/>
            <person name="Barry K."/>
            <person name="Grigoriev I.V."/>
            <person name="Stajich J.E."/>
            <person name="Kennedy P.G."/>
        </authorList>
    </citation>
    <scope>NUCLEOTIDE SEQUENCE</scope>
    <source>
        <strain evidence="2">S12</strain>
    </source>
</reference>
<dbReference type="GeneID" id="64601170"/>
<evidence type="ECO:0000313" key="3">
    <source>
        <dbReference type="Proteomes" id="UP000719766"/>
    </source>
</evidence>
<protein>
    <recommendedName>
        <fullName evidence="1">Fungal-type protein kinase domain-containing protein</fullName>
    </recommendedName>
</protein>
<comment type="caution">
    <text evidence="2">The sequence shown here is derived from an EMBL/GenBank/DDBJ whole genome shotgun (WGS) entry which is preliminary data.</text>
</comment>
<proteinExistence type="predicted"/>
<name>A0A9P7AEW4_9AGAM</name>
<dbReference type="InterPro" id="IPR040976">
    <property type="entry name" value="Pkinase_fungal"/>
</dbReference>
<gene>
    <name evidence="2" type="ORF">HD556DRAFT_1448294</name>
</gene>
<dbReference type="Pfam" id="PF17667">
    <property type="entry name" value="Pkinase_fungal"/>
    <property type="match status" value="1"/>
</dbReference>
<dbReference type="RefSeq" id="XP_041155260.1">
    <property type="nucleotide sequence ID" value="XM_041307406.1"/>
</dbReference>
<dbReference type="PANTHER" id="PTHR38248:SF2">
    <property type="entry name" value="FUNK1 11"/>
    <property type="match status" value="1"/>
</dbReference>
<evidence type="ECO:0000313" key="2">
    <source>
        <dbReference type="EMBL" id="KAG1787966.1"/>
    </source>
</evidence>
<feature type="domain" description="Fungal-type protein kinase" evidence="1">
    <location>
        <begin position="222"/>
        <end position="430"/>
    </location>
</feature>
<sequence>MTSTTATPDFFHLERRSYNTVQSRGLIAKTNEVYQRAVVEQARNLRAFLEPLQHLHPLQRPQPPQSSPLLPPLDPNLASEGFVATQMEDNKAITRHIINWLCHDEVIFQHLENLDDPTKLRGMKGILQRFKEKGYLNDQGWTNEIDCPDLKAPHFNRQHGGRFSTEDHMTRFMNRSVKEALLLAGDSKIKRIWSSDYCQKPLPGSAEERKPDIILVPSDPLVQDWRRVFTLAEMKQHGVDVDKQEWFDEIAKRANTIWGCQDARNFVIVLMFLGEAFTFAFFDRGGAVCLDMLNIMEDKEEYLRLVLYLSLADPGMVGLETSIGQDEARRFVRSRVFGPEVPINMVLFISNNIHGHGTVARHVTLSRERIAQVLQSGGSWDAMEKWLKGMENEVDVVVKDTWVDLTAPHTEGMILNDLRLKGVQGVTCLLFEGLVVGPALPPPLGQLGDHPGIGSLKDIGAISQTGDVNVWSSTVYNRSFWGVPTLALAHKSMARSVNKYDRYHPVSEGFTLPKLEPVMRCRNNYTERNKTKIAPN</sequence>
<evidence type="ECO:0000259" key="1">
    <source>
        <dbReference type="Pfam" id="PF17667"/>
    </source>
</evidence>
<dbReference type="Proteomes" id="UP000719766">
    <property type="component" value="Unassembled WGS sequence"/>
</dbReference>
<keyword evidence="3" id="KW-1185">Reference proteome</keyword>
<dbReference type="OrthoDB" id="5584477at2759"/>
<dbReference type="PANTHER" id="PTHR38248">
    <property type="entry name" value="FUNK1 6"/>
    <property type="match status" value="1"/>
</dbReference>
<dbReference type="EMBL" id="JABBWE010000073">
    <property type="protein sequence ID" value="KAG1787966.1"/>
    <property type="molecule type" value="Genomic_DNA"/>
</dbReference>
<dbReference type="AlphaFoldDB" id="A0A9P7AEW4"/>